<organism evidence="1 2">
    <name type="scientific">Coptis chinensis</name>
    <dbReference type="NCBI Taxonomy" id="261450"/>
    <lineage>
        <taxon>Eukaryota</taxon>
        <taxon>Viridiplantae</taxon>
        <taxon>Streptophyta</taxon>
        <taxon>Embryophyta</taxon>
        <taxon>Tracheophyta</taxon>
        <taxon>Spermatophyta</taxon>
        <taxon>Magnoliopsida</taxon>
        <taxon>Ranunculales</taxon>
        <taxon>Ranunculaceae</taxon>
        <taxon>Coptidoideae</taxon>
        <taxon>Coptis</taxon>
    </lineage>
</organism>
<proteinExistence type="predicted"/>
<keyword evidence="2" id="KW-1185">Reference proteome</keyword>
<dbReference type="Proteomes" id="UP000631114">
    <property type="component" value="Unassembled WGS sequence"/>
</dbReference>
<dbReference type="AlphaFoldDB" id="A0A835ICR7"/>
<protein>
    <submittedName>
        <fullName evidence="1">Uncharacterized protein</fullName>
    </submittedName>
</protein>
<sequence length="123" mass="14183">MKLSLEELATASDYRRLLLTQFWCTALIFIQHWGKATSYKKHHRNVKMQVKRNKATTCDHCFFICLGRVDLCFNVGQEQLEMELPLLNLLDSKSSVVWRDGDVASDCDPQLFVEKARKCLSAS</sequence>
<evidence type="ECO:0000313" key="2">
    <source>
        <dbReference type="Proteomes" id="UP000631114"/>
    </source>
</evidence>
<name>A0A835ICR7_9MAGN</name>
<reference evidence="1 2" key="1">
    <citation type="submission" date="2020-10" db="EMBL/GenBank/DDBJ databases">
        <title>The Coptis chinensis genome and diversification of protoberbering-type alkaloids.</title>
        <authorList>
            <person name="Wang B."/>
            <person name="Shu S."/>
            <person name="Song C."/>
            <person name="Liu Y."/>
        </authorList>
    </citation>
    <scope>NUCLEOTIDE SEQUENCE [LARGE SCALE GENOMIC DNA]</scope>
    <source>
        <strain evidence="1">HL-2020</strain>
        <tissue evidence="1">Leaf</tissue>
    </source>
</reference>
<evidence type="ECO:0000313" key="1">
    <source>
        <dbReference type="EMBL" id="KAF9613438.1"/>
    </source>
</evidence>
<gene>
    <name evidence="1" type="ORF">IFM89_008268</name>
</gene>
<dbReference type="EMBL" id="JADFTS010000003">
    <property type="protein sequence ID" value="KAF9613438.1"/>
    <property type="molecule type" value="Genomic_DNA"/>
</dbReference>
<comment type="caution">
    <text evidence="1">The sequence shown here is derived from an EMBL/GenBank/DDBJ whole genome shotgun (WGS) entry which is preliminary data.</text>
</comment>
<accession>A0A835ICR7</accession>